<reference evidence="16 17" key="1">
    <citation type="submission" date="2020-02" db="EMBL/GenBank/DDBJ databases">
        <title>Esox lucius (northern pike) genome, fEsoLuc1, primary haplotype.</title>
        <authorList>
            <person name="Myers G."/>
            <person name="Karagic N."/>
            <person name="Meyer A."/>
            <person name="Pippel M."/>
            <person name="Reichard M."/>
            <person name="Winkler S."/>
            <person name="Tracey A."/>
            <person name="Sims Y."/>
            <person name="Howe K."/>
            <person name="Rhie A."/>
            <person name="Formenti G."/>
            <person name="Durbin R."/>
            <person name="Fedrigo O."/>
            <person name="Jarvis E.D."/>
        </authorList>
    </citation>
    <scope>NUCLEOTIDE SEQUENCE [LARGE SCALE GENOMIC DNA]</scope>
</reference>
<evidence type="ECO:0000256" key="8">
    <source>
        <dbReference type="ARBA" id="ARBA00022741"/>
    </source>
</evidence>
<evidence type="ECO:0000259" key="13">
    <source>
        <dbReference type="PROSITE" id="PS50011"/>
    </source>
</evidence>
<dbReference type="GO" id="GO:0006397">
    <property type="term" value="P:mRNA processing"/>
    <property type="evidence" value="ECO:0007669"/>
    <property type="project" value="InterPro"/>
</dbReference>
<dbReference type="GO" id="GO:1990604">
    <property type="term" value="C:IRE1-TRAF2-ASK1 complex"/>
    <property type="evidence" value="ECO:0007669"/>
    <property type="project" value="TreeGrafter"/>
</dbReference>
<keyword evidence="6" id="KW-0808">Transferase</keyword>
<dbReference type="PROSITE" id="PS00108">
    <property type="entry name" value="PROTEIN_KINASE_ST"/>
    <property type="match status" value="1"/>
</dbReference>
<dbReference type="InterPro" id="IPR010513">
    <property type="entry name" value="KEN_dom"/>
</dbReference>
<evidence type="ECO:0000256" key="3">
    <source>
        <dbReference type="ARBA" id="ARBA00022490"/>
    </source>
</evidence>
<evidence type="ECO:0000256" key="4">
    <source>
        <dbReference type="ARBA" id="ARBA00022527"/>
    </source>
</evidence>
<dbReference type="EC" id="2.7.11.1" evidence="2"/>
<comment type="subcellular location">
    <subcellularLocation>
        <location evidence="1">Cytoplasm</location>
        <location evidence="1">Cytosol</location>
    </subcellularLocation>
</comment>
<evidence type="ECO:0000259" key="15">
    <source>
        <dbReference type="PROSITE" id="PS51392"/>
    </source>
</evidence>
<dbReference type="GO" id="GO:0070059">
    <property type="term" value="P:intrinsic apoptotic signaling pathway in response to endoplasmic reticulum stress"/>
    <property type="evidence" value="ECO:0007669"/>
    <property type="project" value="TreeGrafter"/>
</dbReference>
<dbReference type="FunFam" id="3.30.200.20:FF:000077">
    <property type="entry name" value="Putative Serine/threonine-protein kinase/endoribonuclease IRE1"/>
    <property type="match status" value="1"/>
</dbReference>
<keyword evidence="10" id="KW-0067">ATP-binding</keyword>
<evidence type="ECO:0000256" key="9">
    <source>
        <dbReference type="ARBA" id="ARBA00022777"/>
    </source>
</evidence>
<dbReference type="SMART" id="SM00580">
    <property type="entry name" value="PUG"/>
    <property type="match status" value="1"/>
</dbReference>
<dbReference type="InterPro" id="IPR008271">
    <property type="entry name" value="Ser/Thr_kinase_AS"/>
</dbReference>
<feature type="domain" description="KEN" evidence="15">
    <location>
        <begin position="379"/>
        <end position="518"/>
    </location>
</feature>
<dbReference type="RefSeq" id="XP_034148175.1">
    <property type="nucleotide sequence ID" value="XM_034292284.1"/>
</dbReference>
<dbReference type="Pfam" id="PF06479">
    <property type="entry name" value="Ribonuc_2-5A"/>
    <property type="match status" value="1"/>
</dbReference>
<dbReference type="PANTHER" id="PTHR13954">
    <property type="entry name" value="IRE1-RELATED"/>
    <property type="match status" value="1"/>
</dbReference>
<evidence type="ECO:0000256" key="5">
    <source>
        <dbReference type="ARBA" id="ARBA00022588"/>
    </source>
</evidence>
<dbReference type="InterPro" id="IPR000719">
    <property type="entry name" value="Prot_kinase_dom"/>
</dbReference>
<dbReference type="AlphaFoldDB" id="A0AAY5JZL6"/>
<evidence type="ECO:0000256" key="1">
    <source>
        <dbReference type="ARBA" id="ARBA00004514"/>
    </source>
</evidence>
<feature type="domain" description="CARD" evidence="14">
    <location>
        <begin position="17"/>
        <end position="102"/>
    </location>
</feature>
<dbReference type="Gene3D" id="1.10.533.10">
    <property type="entry name" value="Death Domain, Fas"/>
    <property type="match status" value="1"/>
</dbReference>
<evidence type="ECO:0000256" key="7">
    <source>
        <dbReference type="ARBA" id="ARBA00022729"/>
    </source>
</evidence>
<name>A0AAY5JZL6_ESOLU</name>
<keyword evidence="11" id="KW-0391">Immunity</keyword>
<evidence type="ECO:0000313" key="16">
    <source>
        <dbReference type="Ensembl" id="ENSELUP00000082038.1"/>
    </source>
</evidence>
<keyword evidence="3" id="KW-0963">Cytoplasm</keyword>
<evidence type="ECO:0000256" key="11">
    <source>
        <dbReference type="ARBA" id="ARBA00022859"/>
    </source>
</evidence>
<dbReference type="InterPro" id="IPR001315">
    <property type="entry name" value="CARD"/>
</dbReference>
<keyword evidence="12" id="KW-0395">Inflammatory response</keyword>
<dbReference type="Gene3D" id="1.10.510.10">
    <property type="entry name" value="Transferase(Phosphotransferase) domain 1"/>
    <property type="match status" value="1"/>
</dbReference>
<dbReference type="GO" id="GO:0006954">
    <property type="term" value="P:inflammatory response"/>
    <property type="evidence" value="ECO:0007669"/>
    <property type="project" value="UniProtKB-KW"/>
</dbReference>
<organism evidence="16 17">
    <name type="scientific">Esox lucius</name>
    <name type="common">Northern pike</name>
    <dbReference type="NCBI Taxonomy" id="8010"/>
    <lineage>
        <taxon>Eukaryota</taxon>
        <taxon>Metazoa</taxon>
        <taxon>Chordata</taxon>
        <taxon>Craniata</taxon>
        <taxon>Vertebrata</taxon>
        <taxon>Euteleostomi</taxon>
        <taxon>Actinopterygii</taxon>
        <taxon>Neopterygii</taxon>
        <taxon>Teleostei</taxon>
        <taxon>Protacanthopterygii</taxon>
        <taxon>Esociformes</taxon>
        <taxon>Esocidae</taxon>
        <taxon>Esox</taxon>
    </lineage>
</organism>
<dbReference type="GO" id="GO:0005524">
    <property type="term" value="F:ATP binding"/>
    <property type="evidence" value="ECO:0007669"/>
    <property type="project" value="UniProtKB-KW"/>
</dbReference>
<keyword evidence="8" id="KW-0547">Nucleotide-binding</keyword>
<dbReference type="InterPro" id="IPR045133">
    <property type="entry name" value="IRE1/2-like"/>
</dbReference>
<sequence length="538" mass="60906">MADTTSTDAGPNRQGVQFVDQHKDKLIQRVKTPMPIADTLLTHGHIHQECYSKISTPQMTSQDKMRMLYEGLEEGGAAVKAAFYECLLINYPHLVKDLGSGSTLDNTRNQPVEQETKSKITYNPNEQLGTGAGGTIVYKGMFGNRPVAVKRIPVTFQKIAEKEVKRLLEVDYHINVVQYFWSEMDGEHQNIAIELCDKSLKEYVEKSSGAERQSEQIIDLLKQTMEGLSHLHSHNIVHRDVKPANIMLSFPDVGGKVTVKITDFGLAKKLCPESSSITSGFKGTVHWCAPELLQGVSNDNLTSAVDIFSAGLVFYYVWTGEGKNVFTLIVDLAKGHCFEKLQANHDILIKDLIEQMLSLEPGKRPSADAVLKHPFFWRKDKQLKYFQDVSDRVVKKDQPDNKLDLASLIQKLESDGEKVVKKNWMEHITEDLRKDLGTRLYKGKCVYDGRSVQDLLRAIRNKAHHYNESPKEVQESLGSLPDGFMQYFTSRFPLLLLHTYQVMSTCAEENTFRDYYPKSKEVLMAEENCIPAQNQTAQ</sequence>
<evidence type="ECO:0000256" key="12">
    <source>
        <dbReference type="ARBA" id="ARBA00023198"/>
    </source>
</evidence>
<evidence type="ECO:0000259" key="14">
    <source>
        <dbReference type="PROSITE" id="PS50209"/>
    </source>
</evidence>
<dbReference type="GO" id="GO:0042981">
    <property type="term" value="P:regulation of apoptotic process"/>
    <property type="evidence" value="ECO:0007669"/>
    <property type="project" value="InterPro"/>
</dbReference>
<proteinExistence type="predicted"/>
<evidence type="ECO:0000313" key="17">
    <source>
        <dbReference type="Proteomes" id="UP000265140"/>
    </source>
</evidence>
<dbReference type="CDD" id="cd10422">
    <property type="entry name" value="RNase_Ire1"/>
    <property type="match status" value="1"/>
</dbReference>
<dbReference type="SUPFAM" id="SSF47986">
    <property type="entry name" value="DEATH domain"/>
    <property type="match status" value="1"/>
</dbReference>
<dbReference type="PANTHER" id="PTHR13954:SF6">
    <property type="entry name" value="NON-SPECIFIC SERINE_THREONINE PROTEIN KINASE"/>
    <property type="match status" value="1"/>
</dbReference>
<dbReference type="InterPro" id="IPR033516">
    <property type="entry name" value="CARD8/ASC/NALP1_CARD"/>
</dbReference>
<dbReference type="Proteomes" id="UP000265140">
    <property type="component" value="Chromosome 5"/>
</dbReference>
<keyword evidence="7" id="KW-0732">Signal</keyword>
<evidence type="ECO:0000256" key="6">
    <source>
        <dbReference type="ARBA" id="ARBA00022679"/>
    </source>
</evidence>
<dbReference type="PROSITE" id="PS50209">
    <property type="entry name" value="CARD"/>
    <property type="match status" value="1"/>
</dbReference>
<dbReference type="GO" id="GO:0005829">
    <property type="term" value="C:cytosol"/>
    <property type="evidence" value="ECO:0007669"/>
    <property type="project" value="UniProtKB-SubCell"/>
</dbReference>
<dbReference type="GO" id="GO:0036498">
    <property type="term" value="P:IRE1-mediated unfolded protein response"/>
    <property type="evidence" value="ECO:0007669"/>
    <property type="project" value="TreeGrafter"/>
</dbReference>
<dbReference type="Pfam" id="PF00619">
    <property type="entry name" value="CARD"/>
    <property type="match status" value="1"/>
</dbReference>
<dbReference type="InterPro" id="IPR011009">
    <property type="entry name" value="Kinase-like_dom_sf"/>
</dbReference>
<dbReference type="InterPro" id="IPR038357">
    <property type="entry name" value="KEN_sf"/>
</dbReference>
<dbReference type="GO" id="GO:0004521">
    <property type="term" value="F:RNA endonuclease activity"/>
    <property type="evidence" value="ECO:0007669"/>
    <property type="project" value="InterPro"/>
</dbReference>
<dbReference type="Pfam" id="PF00069">
    <property type="entry name" value="Pkinase"/>
    <property type="match status" value="1"/>
</dbReference>
<dbReference type="GeneID" id="105008270"/>
<dbReference type="CDD" id="cd08330">
    <property type="entry name" value="CARD_ASC_NALP1"/>
    <property type="match status" value="1"/>
</dbReference>
<dbReference type="PROSITE" id="PS50011">
    <property type="entry name" value="PROTEIN_KINASE_DOM"/>
    <property type="match status" value="1"/>
</dbReference>
<dbReference type="GO" id="GO:0051082">
    <property type="term" value="F:unfolded protein binding"/>
    <property type="evidence" value="ECO:0007669"/>
    <property type="project" value="TreeGrafter"/>
</dbReference>
<dbReference type="InterPro" id="IPR011029">
    <property type="entry name" value="DEATH-like_dom_sf"/>
</dbReference>
<dbReference type="SUPFAM" id="SSF56112">
    <property type="entry name" value="Protein kinase-like (PK-like)"/>
    <property type="match status" value="1"/>
</dbReference>
<keyword evidence="4" id="KW-0723">Serine/threonine-protein kinase</keyword>
<evidence type="ECO:0000256" key="2">
    <source>
        <dbReference type="ARBA" id="ARBA00012513"/>
    </source>
</evidence>
<reference evidence="16" key="2">
    <citation type="submission" date="2025-08" db="UniProtKB">
        <authorList>
            <consortium name="Ensembl"/>
        </authorList>
    </citation>
    <scope>IDENTIFICATION</scope>
</reference>
<evidence type="ECO:0000256" key="10">
    <source>
        <dbReference type="ARBA" id="ARBA00022840"/>
    </source>
</evidence>
<keyword evidence="17" id="KW-1185">Reference proteome</keyword>
<dbReference type="GO" id="GO:0004674">
    <property type="term" value="F:protein serine/threonine kinase activity"/>
    <property type="evidence" value="ECO:0007669"/>
    <property type="project" value="UniProtKB-KW"/>
</dbReference>
<dbReference type="Gene3D" id="1.20.1440.180">
    <property type="entry name" value="KEN domain"/>
    <property type="match status" value="1"/>
</dbReference>
<dbReference type="GO" id="GO:0045087">
    <property type="term" value="P:innate immune response"/>
    <property type="evidence" value="ECO:0007669"/>
    <property type="project" value="UniProtKB-KW"/>
</dbReference>
<dbReference type="GeneTree" id="ENSGT00940000167966"/>
<dbReference type="Ensembl" id="ENSELUT00000103263.1">
    <property type="protein sequence ID" value="ENSELUP00000082038.1"/>
    <property type="gene ID" value="ENSELUG00000043736.1"/>
</dbReference>
<accession>A0AAY5JZL6</accession>
<dbReference type="SMART" id="SM00220">
    <property type="entry name" value="S_TKc"/>
    <property type="match status" value="1"/>
</dbReference>
<reference evidence="16" key="3">
    <citation type="submission" date="2025-09" db="UniProtKB">
        <authorList>
            <consortium name="Ensembl"/>
        </authorList>
    </citation>
    <scope>IDENTIFICATION</scope>
</reference>
<keyword evidence="5" id="KW-0399">Innate immunity</keyword>
<dbReference type="Gene3D" id="3.30.200.20">
    <property type="entry name" value="Phosphorylase Kinase, domain 1"/>
    <property type="match status" value="1"/>
</dbReference>
<keyword evidence="9" id="KW-0418">Kinase</keyword>
<protein>
    <recommendedName>
        <fullName evidence="2">non-specific serine/threonine protein kinase</fullName>
        <ecNumber evidence="2">2.7.11.1</ecNumber>
    </recommendedName>
</protein>
<dbReference type="PROSITE" id="PS51392">
    <property type="entry name" value="KEN"/>
    <property type="match status" value="1"/>
</dbReference>
<feature type="domain" description="Protein kinase" evidence="13">
    <location>
        <begin position="122"/>
        <end position="376"/>
    </location>
</feature>